<keyword evidence="4" id="KW-1185">Reference proteome</keyword>
<evidence type="ECO:0000256" key="1">
    <source>
        <dbReference type="SAM" id="MobiDB-lite"/>
    </source>
</evidence>
<evidence type="ECO:0000313" key="3">
    <source>
        <dbReference type="EMBL" id="CAG2239008.1"/>
    </source>
</evidence>
<name>A0A8S3U5B0_MYTED</name>
<feature type="transmembrane region" description="Helical" evidence="2">
    <location>
        <begin position="64"/>
        <end position="86"/>
    </location>
</feature>
<proteinExistence type="predicted"/>
<protein>
    <submittedName>
        <fullName evidence="3">Uncharacterized protein</fullName>
    </submittedName>
</protein>
<reference evidence="3" key="1">
    <citation type="submission" date="2021-03" db="EMBL/GenBank/DDBJ databases">
        <authorList>
            <person name="Bekaert M."/>
        </authorList>
    </citation>
    <scope>NUCLEOTIDE SEQUENCE</scope>
</reference>
<organism evidence="3 4">
    <name type="scientific">Mytilus edulis</name>
    <name type="common">Blue mussel</name>
    <dbReference type="NCBI Taxonomy" id="6550"/>
    <lineage>
        <taxon>Eukaryota</taxon>
        <taxon>Metazoa</taxon>
        <taxon>Spiralia</taxon>
        <taxon>Lophotrochozoa</taxon>
        <taxon>Mollusca</taxon>
        <taxon>Bivalvia</taxon>
        <taxon>Autobranchia</taxon>
        <taxon>Pteriomorphia</taxon>
        <taxon>Mytilida</taxon>
        <taxon>Mytiloidea</taxon>
        <taxon>Mytilidae</taxon>
        <taxon>Mytilinae</taxon>
        <taxon>Mytilus</taxon>
    </lineage>
</organism>
<dbReference type="AlphaFoldDB" id="A0A8S3U5B0"/>
<keyword evidence="2" id="KW-1133">Transmembrane helix</keyword>
<feature type="region of interest" description="Disordered" evidence="1">
    <location>
        <begin position="132"/>
        <end position="153"/>
    </location>
</feature>
<accession>A0A8S3U5B0</accession>
<dbReference type="Proteomes" id="UP000683360">
    <property type="component" value="Unassembled WGS sequence"/>
</dbReference>
<dbReference type="EMBL" id="CAJPWZ010002500">
    <property type="protein sequence ID" value="CAG2239008.1"/>
    <property type="molecule type" value="Genomic_DNA"/>
</dbReference>
<comment type="caution">
    <text evidence="3">The sequence shown here is derived from an EMBL/GenBank/DDBJ whole genome shotgun (WGS) entry which is preliminary data.</text>
</comment>
<evidence type="ECO:0000313" key="4">
    <source>
        <dbReference type="Proteomes" id="UP000683360"/>
    </source>
</evidence>
<keyword evidence="2" id="KW-0472">Membrane</keyword>
<keyword evidence="2" id="KW-0812">Transmembrane</keyword>
<sequence length="164" mass="18475">MKAVTTESVTTELVTTKTGEDTILEDNRSTMKTMTTTNSGNPMNNYYSTTKKRKKIKPAMISDLYVYIGAAAGVPILLLIGLIIVCNRKRSNQSYQTENQYEISMKTHNDNKDSDNDYDELNGDYITLKIKSSNNQSDKSMSQSTSEPVIKQTPNTYENYSLQI</sequence>
<evidence type="ECO:0000256" key="2">
    <source>
        <dbReference type="SAM" id="Phobius"/>
    </source>
</evidence>
<gene>
    <name evidence="3" type="ORF">MEDL_51414</name>
</gene>